<evidence type="ECO:0000256" key="9">
    <source>
        <dbReference type="ARBA" id="ARBA00040345"/>
    </source>
</evidence>
<gene>
    <name evidence="11" type="ORF">MIPYR_20381</name>
</gene>
<protein>
    <recommendedName>
        <fullName evidence="9">4,4'-diaponeurosporenoate glycosyltransferase</fullName>
    </recommendedName>
</protein>
<dbReference type="SUPFAM" id="SSF53448">
    <property type="entry name" value="Nucleotide-diphospho-sugar transferases"/>
    <property type="match status" value="1"/>
</dbReference>
<dbReference type="AlphaFoldDB" id="A0A1Y5P0B1"/>
<dbReference type="PANTHER" id="PTHR43646:SF2">
    <property type="entry name" value="GLYCOSYLTRANSFERASE 2-LIKE DOMAIN-CONTAINING PROTEIN"/>
    <property type="match status" value="1"/>
</dbReference>
<evidence type="ECO:0000256" key="7">
    <source>
        <dbReference type="ARBA" id="ARBA00037904"/>
    </source>
</evidence>
<evidence type="ECO:0000256" key="1">
    <source>
        <dbReference type="ARBA" id="ARBA00004236"/>
    </source>
</evidence>
<comment type="function">
    <text evidence="6">Catalyzes the glycosylation of 4,4'-diaponeurosporenoate, i.e. the esterification of glucose at the C1'' position with the carboxyl group of 4,4'-diaponeurosporenic acid, to form glycosyl-4,4'-diaponeurosporenoate. This is a step in the biosynthesis of staphyloxanthin, an orange pigment present in most staphylococci strains.</text>
</comment>
<evidence type="ECO:0000259" key="10">
    <source>
        <dbReference type="Pfam" id="PF00535"/>
    </source>
</evidence>
<reference evidence="11" key="1">
    <citation type="submission" date="2016-03" db="EMBL/GenBank/DDBJ databases">
        <authorList>
            <person name="Ploux O."/>
        </authorList>
    </citation>
    <scope>NUCLEOTIDE SEQUENCE</scope>
    <source>
        <strain evidence="11">UC1</strain>
    </source>
</reference>
<dbReference type="Gene3D" id="3.90.550.10">
    <property type="entry name" value="Spore Coat Polysaccharide Biosynthesis Protein SpsA, Chain A"/>
    <property type="match status" value="1"/>
</dbReference>
<evidence type="ECO:0000256" key="3">
    <source>
        <dbReference type="ARBA" id="ARBA00022676"/>
    </source>
</evidence>
<dbReference type="EMBL" id="FLQR01000006">
    <property type="protein sequence ID" value="SBS72065.1"/>
    <property type="molecule type" value="Genomic_DNA"/>
</dbReference>
<accession>A0A1Y5P0B1</accession>
<dbReference type="GO" id="GO:0016757">
    <property type="term" value="F:glycosyltransferase activity"/>
    <property type="evidence" value="ECO:0007669"/>
    <property type="project" value="UniProtKB-KW"/>
</dbReference>
<dbReference type="PANTHER" id="PTHR43646">
    <property type="entry name" value="GLYCOSYLTRANSFERASE"/>
    <property type="match status" value="1"/>
</dbReference>
<comment type="similarity">
    <text evidence="8">Belongs to the glycosyltransferase 2 family. CrtQ subfamily.</text>
</comment>
<proteinExistence type="inferred from homology"/>
<evidence type="ECO:0000256" key="6">
    <source>
        <dbReference type="ARBA" id="ARBA00037281"/>
    </source>
</evidence>
<dbReference type="RefSeq" id="WP_295575199.1">
    <property type="nucleotide sequence ID" value="NZ_FLQR01000006.1"/>
</dbReference>
<evidence type="ECO:0000256" key="4">
    <source>
        <dbReference type="ARBA" id="ARBA00022679"/>
    </source>
</evidence>
<evidence type="ECO:0000256" key="5">
    <source>
        <dbReference type="ARBA" id="ARBA00023136"/>
    </source>
</evidence>
<evidence type="ECO:0000313" key="11">
    <source>
        <dbReference type="EMBL" id="SBS72065.1"/>
    </source>
</evidence>
<dbReference type="GO" id="GO:0005886">
    <property type="term" value="C:plasma membrane"/>
    <property type="evidence" value="ECO:0007669"/>
    <property type="project" value="UniProtKB-SubCell"/>
</dbReference>
<keyword evidence="2" id="KW-1003">Cell membrane</keyword>
<name>A0A1Y5P0B1_9MICO</name>
<organism evidence="11">
    <name type="scientific">uncultured Microbacterium sp</name>
    <dbReference type="NCBI Taxonomy" id="191216"/>
    <lineage>
        <taxon>Bacteria</taxon>
        <taxon>Bacillati</taxon>
        <taxon>Actinomycetota</taxon>
        <taxon>Actinomycetes</taxon>
        <taxon>Micrococcales</taxon>
        <taxon>Microbacteriaceae</taxon>
        <taxon>Microbacterium</taxon>
        <taxon>environmental samples</taxon>
    </lineage>
</organism>
<keyword evidence="3" id="KW-0328">Glycosyltransferase</keyword>
<dbReference type="Pfam" id="PF00535">
    <property type="entry name" value="Glycos_transf_2"/>
    <property type="match status" value="1"/>
</dbReference>
<keyword evidence="4 11" id="KW-0808">Transferase</keyword>
<evidence type="ECO:0000256" key="8">
    <source>
        <dbReference type="ARBA" id="ARBA00038120"/>
    </source>
</evidence>
<keyword evidence="5" id="KW-0472">Membrane</keyword>
<evidence type="ECO:0000256" key="2">
    <source>
        <dbReference type="ARBA" id="ARBA00022475"/>
    </source>
</evidence>
<feature type="domain" description="Glycosyltransferase 2-like" evidence="10">
    <location>
        <begin position="10"/>
        <end position="142"/>
    </location>
</feature>
<comment type="pathway">
    <text evidence="7">Carotenoid biosynthesis; staphyloxanthin biosynthesis; staphyloxanthin from farnesyl diphosphate: step 4/5.</text>
</comment>
<dbReference type="InterPro" id="IPR001173">
    <property type="entry name" value="Glyco_trans_2-like"/>
</dbReference>
<sequence>MTRRIDAVAVVIPAHDEEELLGACLDSVAVAVLAAQAVVERVDVHVVLDACTDGSARIAAAAGVPVTAIDARAVGVARAAGIAQALAALPDHDLRRIWTAHTDADSVVPPNWITHQLVHARRGADLVIGTVRPDFADLSPEQTAAWWATHTPGVANGHVHGANLGIRASALIGVGGFPPAPAHEDVRVAELIRQAGGRVVATDAAWVSTSGRREGRAPEGYARYLQEGLLDRARRIGAPDTREISLL</sequence>
<comment type="subcellular location">
    <subcellularLocation>
        <location evidence="1">Cell membrane</location>
    </subcellularLocation>
</comment>
<dbReference type="InterPro" id="IPR029044">
    <property type="entry name" value="Nucleotide-diphossugar_trans"/>
</dbReference>